<organism evidence="3 4">
    <name type="scientific">Eruca vesicaria subsp. sativa</name>
    <name type="common">Garden rocket</name>
    <name type="synonym">Eruca sativa</name>
    <dbReference type="NCBI Taxonomy" id="29727"/>
    <lineage>
        <taxon>Eukaryota</taxon>
        <taxon>Viridiplantae</taxon>
        <taxon>Streptophyta</taxon>
        <taxon>Embryophyta</taxon>
        <taxon>Tracheophyta</taxon>
        <taxon>Spermatophyta</taxon>
        <taxon>Magnoliopsida</taxon>
        <taxon>eudicotyledons</taxon>
        <taxon>Gunneridae</taxon>
        <taxon>Pentapetalae</taxon>
        <taxon>rosids</taxon>
        <taxon>malvids</taxon>
        <taxon>Brassicales</taxon>
        <taxon>Brassicaceae</taxon>
        <taxon>Brassiceae</taxon>
        <taxon>Eruca</taxon>
    </lineage>
</organism>
<feature type="domain" description="Exportin-1/Importin-beta-like" evidence="2">
    <location>
        <begin position="102"/>
        <end position="250"/>
    </location>
</feature>
<dbReference type="InterPro" id="IPR016024">
    <property type="entry name" value="ARM-type_fold"/>
</dbReference>
<dbReference type="InterPro" id="IPR051345">
    <property type="entry name" value="Importin_beta-like_NTR"/>
</dbReference>
<accession>A0ABC8LG85</accession>
<evidence type="ECO:0000259" key="2">
    <source>
        <dbReference type="Pfam" id="PF08389"/>
    </source>
</evidence>
<dbReference type="Proteomes" id="UP001642260">
    <property type="component" value="Unassembled WGS sequence"/>
</dbReference>
<dbReference type="PANTHER" id="PTHR12363">
    <property type="entry name" value="TRANSPORTIN 3 AND IMPORTIN 13"/>
    <property type="match status" value="1"/>
</dbReference>
<keyword evidence="4" id="KW-1185">Reference proteome</keyword>
<dbReference type="EMBL" id="CAKOAT010552931">
    <property type="protein sequence ID" value="CAH8382526.1"/>
    <property type="molecule type" value="Genomic_DNA"/>
</dbReference>
<dbReference type="Pfam" id="PF08389">
    <property type="entry name" value="Xpo1"/>
    <property type="match status" value="1"/>
</dbReference>
<sequence>MEDLQRKVAEAIHVLNHDPLSSNRVAANQWLVHFQQTPEAWEVSTSLLTSPIVSLFDLQFFAAQILRRKIQNEASNLQSNAKDALLNALLVAAKRYSSGVPQLLTQICLALSALLIHADLYSKPFDKLMFALQSLQAHDDGNVVLLELLTVLPEEISETRHVAHQSDLRQELLSHTSMVLDFLLQQSEKQFSSPIYPHDNNRKILRCLLSWVRAGCFSEIPQGAVPSHPLLNYVFNALQGTTFDLAIEVLVELVTRHEDLPRVLLYKVQLLRDTLLKPALINADLKVVSGLACLMSEIGQAAPCLIVEASSEALILTDALLSCVSFPSEDWEIADSTVQFWSTFATYILSLGGNRQSDRDRVKDIFLPVFSALVDALVLRAQVDEFTSSDESPGLDLPDGLLHFRNNLLELLVDICQLLHPTTFVSKLFFGGLPSSDVSMPLREIEAKLFALNAVSEIILEGEAFDFSMILQLVSAFSVRPSSELKGFLCVVYRSLADVVGSFSRWISVFPSNARPLLLFLAGGISEPICTHACASALRKICEDAPAVLQETSNLDILMWIGECLEQWNLALEDEEEVISAITVILGSVANKELQNKLLTQLLSSSYGVLSTLVDDDVESSGRQNPAAYTRMLSSVTRGLYRIGTVLSHLATSLSSVPVADGPLLSLLTVFWPILEKLFSSEHMESGNLAAAACRALSVAVQSSGEHFMLLLPSVLECLSRNFLSFQSQECYIRTACVIAEEFCHKEEYGSLFITTFERFTQASSLMGINSSYICDQEPDLVEAYVNFASALIRGCHKEVLGTCGTLLEISFHKAAICCTAMHRGAALAAMSYLSDFLEVSLSSMIESVNSISEGSFSVVSVQVVSHCGEGLLSNLVYALLGVAAMSRVHKCSTILQQLAAICSLCERTSWKEILCWKSLQGWLNSAVWALPTEYLKQGEAEKIVREWSEALGGAGIDYLENKSCNLNSSGGGHMQGRHGRALKRLVRDFADSHRNDPNLNII</sequence>
<gene>
    <name evidence="3" type="ORF">ERUC_LOCUS35009</name>
</gene>
<dbReference type="Pfam" id="PF24138">
    <property type="entry name" value="TPR_TNPO3_IPO13_2nd"/>
    <property type="match status" value="1"/>
</dbReference>
<dbReference type="InterPro" id="IPR001494">
    <property type="entry name" value="Importin-beta_N"/>
</dbReference>
<dbReference type="PANTHER" id="PTHR12363:SF44">
    <property type="entry name" value="ARM REPEAT SUPERFAMILY PROTEIN"/>
    <property type="match status" value="1"/>
</dbReference>
<dbReference type="FunFam" id="1.25.10.10:FF:000450">
    <property type="entry name" value="ARM repeat superfamily protein"/>
    <property type="match status" value="1"/>
</dbReference>
<reference evidence="3 4" key="1">
    <citation type="submission" date="2022-03" db="EMBL/GenBank/DDBJ databases">
        <authorList>
            <person name="Macdonald S."/>
            <person name="Ahmed S."/>
            <person name="Newling K."/>
        </authorList>
    </citation>
    <scope>NUCLEOTIDE SEQUENCE [LARGE SCALE GENOMIC DNA]</scope>
</reference>
<dbReference type="Gene3D" id="1.25.10.10">
    <property type="entry name" value="Leucine-rich Repeat Variant"/>
    <property type="match status" value="1"/>
</dbReference>
<feature type="domain" description="Importin N-terminal" evidence="1">
    <location>
        <begin position="27"/>
        <end position="82"/>
    </location>
</feature>
<name>A0ABC8LG85_ERUVS</name>
<evidence type="ECO:0000313" key="3">
    <source>
        <dbReference type="EMBL" id="CAH8382526.1"/>
    </source>
</evidence>
<protein>
    <recommendedName>
        <fullName evidence="5">Exportin-1/Importin-beta-like domain-containing protein</fullName>
    </recommendedName>
</protein>
<evidence type="ECO:0000313" key="4">
    <source>
        <dbReference type="Proteomes" id="UP001642260"/>
    </source>
</evidence>
<comment type="caution">
    <text evidence="3">The sequence shown here is derived from an EMBL/GenBank/DDBJ whole genome shotgun (WGS) entry which is preliminary data.</text>
</comment>
<evidence type="ECO:0008006" key="5">
    <source>
        <dbReference type="Google" id="ProtNLM"/>
    </source>
</evidence>
<dbReference type="SUPFAM" id="SSF48371">
    <property type="entry name" value="ARM repeat"/>
    <property type="match status" value="1"/>
</dbReference>
<dbReference type="InterPro" id="IPR057941">
    <property type="entry name" value="TPR_TNPO3_IPO13_2nd"/>
</dbReference>
<evidence type="ECO:0000259" key="1">
    <source>
        <dbReference type="Pfam" id="PF03810"/>
    </source>
</evidence>
<proteinExistence type="predicted"/>
<dbReference type="InterPro" id="IPR011989">
    <property type="entry name" value="ARM-like"/>
</dbReference>
<dbReference type="Pfam" id="PF03810">
    <property type="entry name" value="IBN_N"/>
    <property type="match status" value="1"/>
</dbReference>
<dbReference type="GO" id="GO:0006606">
    <property type="term" value="P:protein import into nucleus"/>
    <property type="evidence" value="ECO:0007669"/>
    <property type="project" value="UniProtKB-ARBA"/>
</dbReference>
<dbReference type="InterPro" id="IPR013598">
    <property type="entry name" value="Exportin-1/Importin-b-like"/>
</dbReference>
<dbReference type="AlphaFoldDB" id="A0ABC8LG85"/>